<comment type="caution">
    <text evidence="2">The sequence shown here is derived from an EMBL/GenBank/DDBJ whole genome shotgun (WGS) entry which is preliminary data.</text>
</comment>
<feature type="domain" description="HipA-like kinase" evidence="1">
    <location>
        <begin position="27"/>
        <end position="161"/>
    </location>
</feature>
<name>A0AA37QFG1_9BACT</name>
<accession>A0AA37QFG1</accession>
<keyword evidence="3" id="KW-1185">Reference proteome</keyword>
<dbReference type="Proteomes" id="UP001161325">
    <property type="component" value="Unassembled WGS sequence"/>
</dbReference>
<dbReference type="Pfam" id="PF20613">
    <property type="entry name" value="HipA_2"/>
    <property type="match status" value="1"/>
</dbReference>
<sequence>MPLPALVATRYVQPLREGGSLPAVVDTADDGGLWVAKFRGAGQGARVLIAELVVGGLARALGLPVPELALLELPPEFGRMERDSEIQELLRKSVGCNIGMRYLDGAFNFDAMAAGDLIDADLAARIVWFDAFVTNMDRTARNPNLLVWQRKPWLIDHGAALYVHHDWRGVDEARTRAPFPLVRQHVLLARSGDLAAADAALAPQVTEALLAGVLADVPDTLFDDPSGPVGAGELPGAEAARARYVEYLTTRVRAPRAFVETAIAAQADARRAPPQRLQARR</sequence>
<gene>
    <name evidence="2" type="ORF">rosag_19230</name>
</gene>
<evidence type="ECO:0000259" key="1">
    <source>
        <dbReference type="Pfam" id="PF20613"/>
    </source>
</evidence>
<dbReference type="AlphaFoldDB" id="A0AA37QFG1"/>
<dbReference type="InterPro" id="IPR046748">
    <property type="entry name" value="HipA_2"/>
</dbReference>
<dbReference type="RefSeq" id="WP_284349865.1">
    <property type="nucleotide sequence ID" value="NZ_BRXS01000003.1"/>
</dbReference>
<dbReference type="EMBL" id="BRXS01000003">
    <property type="protein sequence ID" value="GLC25410.1"/>
    <property type="molecule type" value="Genomic_DNA"/>
</dbReference>
<proteinExistence type="predicted"/>
<evidence type="ECO:0000313" key="3">
    <source>
        <dbReference type="Proteomes" id="UP001161325"/>
    </source>
</evidence>
<protein>
    <recommendedName>
        <fullName evidence="1">HipA-like kinase domain-containing protein</fullName>
    </recommendedName>
</protein>
<reference evidence="2" key="1">
    <citation type="submission" date="2022-08" db="EMBL/GenBank/DDBJ databases">
        <title>Draft genome sequencing of Roseisolibacter agri AW1220.</title>
        <authorList>
            <person name="Tobiishi Y."/>
            <person name="Tonouchi A."/>
        </authorList>
    </citation>
    <scope>NUCLEOTIDE SEQUENCE</scope>
    <source>
        <strain evidence="2">AW1220</strain>
    </source>
</reference>
<organism evidence="2 3">
    <name type="scientific">Roseisolibacter agri</name>
    <dbReference type="NCBI Taxonomy" id="2014610"/>
    <lineage>
        <taxon>Bacteria</taxon>
        <taxon>Pseudomonadati</taxon>
        <taxon>Gemmatimonadota</taxon>
        <taxon>Gemmatimonadia</taxon>
        <taxon>Gemmatimonadales</taxon>
        <taxon>Gemmatimonadaceae</taxon>
        <taxon>Roseisolibacter</taxon>
    </lineage>
</organism>
<evidence type="ECO:0000313" key="2">
    <source>
        <dbReference type="EMBL" id="GLC25410.1"/>
    </source>
</evidence>